<dbReference type="EMBL" id="JBHUIT010000034">
    <property type="protein sequence ID" value="MFD2258116.1"/>
    <property type="molecule type" value="Genomic_DNA"/>
</dbReference>
<dbReference type="Gene3D" id="3.40.50.10810">
    <property type="entry name" value="Tandem AAA-ATPase domain"/>
    <property type="match status" value="1"/>
</dbReference>
<organism evidence="5 6">
    <name type="scientific">Luteolibacter algae</name>
    <dbReference type="NCBI Taxonomy" id="454151"/>
    <lineage>
        <taxon>Bacteria</taxon>
        <taxon>Pseudomonadati</taxon>
        <taxon>Verrucomicrobiota</taxon>
        <taxon>Verrucomicrobiia</taxon>
        <taxon>Verrucomicrobiales</taxon>
        <taxon>Verrucomicrobiaceae</taxon>
        <taxon>Luteolibacter</taxon>
    </lineage>
</organism>
<feature type="domain" description="Helicase ATP-binding" evidence="3">
    <location>
        <begin position="709"/>
        <end position="873"/>
    </location>
</feature>
<dbReference type="InterPro" id="IPR049730">
    <property type="entry name" value="SNF2/RAD54-like_C"/>
</dbReference>
<dbReference type="Pfam" id="PF00176">
    <property type="entry name" value="SNF2-rel_dom"/>
    <property type="match status" value="1"/>
</dbReference>
<dbReference type="InterPro" id="IPR000330">
    <property type="entry name" value="SNF2_N"/>
</dbReference>
<dbReference type="InterPro" id="IPR027417">
    <property type="entry name" value="P-loop_NTPase"/>
</dbReference>
<keyword evidence="5" id="KW-0067">ATP-binding</keyword>
<dbReference type="InterPro" id="IPR014001">
    <property type="entry name" value="Helicase_ATP-bd"/>
</dbReference>
<dbReference type="SMART" id="SM00490">
    <property type="entry name" value="HELICc"/>
    <property type="match status" value="1"/>
</dbReference>
<accession>A0ABW5DBK8</accession>
<dbReference type="EC" id="3.6.4.-" evidence="5"/>
<evidence type="ECO:0000259" key="4">
    <source>
        <dbReference type="PROSITE" id="PS51194"/>
    </source>
</evidence>
<evidence type="ECO:0000313" key="6">
    <source>
        <dbReference type="Proteomes" id="UP001597375"/>
    </source>
</evidence>
<evidence type="ECO:0000256" key="2">
    <source>
        <dbReference type="SAM" id="MobiDB-lite"/>
    </source>
</evidence>
<keyword evidence="5" id="KW-0547">Nucleotide-binding</keyword>
<keyword evidence="6" id="KW-1185">Reference proteome</keyword>
<comment type="caution">
    <text evidence="5">The sequence shown here is derived from an EMBL/GenBank/DDBJ whole genome shotgun (WGS) entry which is preliminary data.</text>
</comment>
<dbReference type="SMART" id="SM00487">
    <property type="entry name" value="DEXDc"/>
    <property type="match status" value="1"/>
</dbReference>
<feature type="region of interest" description="Disordered" evidence="2">
    <location>
        <begin position="1164"/>
        <end position="1193"/>
    </location>
</feature>
<name>A0ABW5DBK8_9BACT</name>
<proteinExistence type="predicted"/>
<evidence type="ECO:0000313" key="5">
    <source>
        <dbReference type="EMBL" id="MFD2258116.1"/>
    </source>
</evidence>
<dbReference type="InterPro" id="IPR001650">
    <property type="entry name" value="Helicase_C-like"/>
</dbReference>
<keyword evidence="1 5" id="KW-0378">Hydrolase</keyword>
<evidence type="ECO:0000256" key="1">
    <source>
        <dbReference type="ARBA" id="ARBA00022801"/>
    </source>
</evidence>
<dbReference type="PROSITE" id="PS51194">
    <property type="entry name" value="HELICASE_CTER"/>
    <property type="match status" value="1"/>
</dbReference>
<dbReference type="InterPro" id="IPR038718">
    <property type="entry name" value="SNF2-like_sf"/>
</dbReference>
<dbReference type="PANTHER" id="PTHR10799">
    <property type="entry name" value="SNF2/RAD54 HELICASE FAMILY"/>
    <property type="match status" value="1"/>
</dbReference>
<feature type="domain" description="Helicase C-terminal" evidence="4">
    <location>
        <begin position="995"/>
        <end position="1152"/>
    </location>
</feature>
<dbReference type="RefSeq" id="WP_386821558.1">
    <property type="nucleotide sequence ID" value="NZ_JBHUIT010000034.1"/>
</dbReference>
<dbReference type="Pfam" id="PF00271">
    <property type="entry name" value="Helicase_C"/>
    <property type="match status" value="1"/>
</dbReference>
<sequence>MNPDRATLNFLNSFPEEARKRGDLLQKDGAVTQIFGNHLFIQGRVEDETGTFRTSLRLQGNRWFGSCTAEDEIVSAACQYATMMERMHRGEDLPESPNEFDDTPVLDIIEDKLGRELDDKEAEYVTKIEKRYRRYVIEGELHDHDMVRINPRWEITTYEPLELWPMPPGDILEFWNFLAYAFYKKKLPYPEFMSVITDLASVQKKMAEWEQEREVAAWYDRIEQVNERPPQDSPLTVQFRLVATINEARIEIREDRPNAVFIQLREKADIERYVALHQEGALLMDASSQTLWEHYLAYYRRHGDTTLDFDQEESCRFMNRVFQQPALQGYLVNLDDRPFKVSDEGLSWVCEDEAHDPNSFSIQLVTASGENVSHSVRLLPGRKELYQSDETVFPGPPRWLEETEVMPRYLIPRKVIDSLEGVEFLRKIGATLPESLKKRVVDLELKPKLEMKLVAGLTAAETEHLVVDVTAIETKGRRTERLTKEGWDLVEQQPVKGKQLLRFAREPLHPIPPILDEMSLAYDEKLISFKSRITKQFPEKFSEWIRSMPPEIELDIDLRLKSILDDPVTAAVRFEVVGQDIDWFDLRIVIDVQGVNLSKAQIRQLVAARGGYVRMDDGSWMRLEIKLDADQREAVTRLGLDPFDLSGETHRMHALQLADPKAAEVFDPKAWERIKNRANDIKLEVNPDLPEGLNATLRPYQIEGFRFLAYLSVNNFGGILADDMGLGKTIQSLTYLLWLFEEQKKSGGPHKPALIVCPKSVLDVWYSEAEKFTPELTVKILKNRDDIDVDYIQNNIDMLVLNYAQLRVCGEELTGIKWLTTILDEGQQIKNPDSKAAKCARELDSQNRLVLTGTPIENRLLDMWSLMAFAMPGVLGSRAYFKKRFDKRKDPLSQTRLASRLRPFLLRRTKLQVAQDLPPRTEEEVYSKMEGVQQELYKNELKRIQKALLGLDSDEAVKKNSFAILQGLMRLRQICCHPGLIDPKYLKEESAKMESLFYLLDQLHEEGHKVLVFSQFVSMLDLIKARLELEARPFHYLTGQTKDRKGEIERFQTTKDPSVFMLSLKAGGAGLNLTSASYVILYDPWWNPAVENQAIDRTHRIGQKNKVIAYRLLTRDTVEEKIRILQHQKTQLVTNVLGDEGFASNLGIDDLQFILTHNIDEDENEDEKAKAAKAAKAAKPAKKGTRKNIKDDL</sequence>
<dbReference type="CDD" id="cd18793">
    <property type="entry name" value="SF2_C_SNF"/>
    <property type="match status" value="1"/>
</dbReference>
<dbReference type="SUPFAM" id="SSF52540">
    <property type="entry name" value="P-loop containing nucleoside triphosphate hydrolases"/>
    <property type="match status" value="2"/>
</dbReference>
<evidence type="ECO:0000259" key="3">
    <source>
        <dbReference type="PROSITE" id="PS51192"/>
    </source>
</evidence>
<dbReference type="GO" id="GO:0016787">
    <property type="term" value="F:hydrolase activity"/>
    <property type="evidence" value="ECO:0007669"/>
    <property type="project" value="UniProtKB-KW"/>
</dbReference>
<reference evidence="6" key="1">
    <citation type="journal article" date="2019" name="Int. J. Syst. Evol. Microbiol.">
        <title>The Global Catalogue of Microorganisms (GCM) 10K type strain sequencing project: providing services to taxonomists for standard genome sequencing and annotation.</title>
        <authorList>
            <consortium name="The Broad Institute Genomics Platform"/>
            <consortium name="The Broad Institute Genome Sequencing Center for Infectious Disease"/>
            <person name="Wu L."/>
            <person name="Ma J."/>
        </authorList>
    </citation>
    <scope>NUCLEOTIDE SEQUENCE [LARGE SCALE GENOMIC DNA]</scope>
    <source>
        <strain evidence="6">CGMCC 4.7106</strain>
    </source>
</reference>
<dbReference type="Gene3D" id="3.40.50.300">
    <property type="entry name" value="P-loop containing nucleotide triphosphate hydrolases"/>
    <property type="match status" value="1"/>
</dbReference>
<keyword evidence="5" id="KW-0347">Helicase</keyword>
<protein>
    <submittedName>
        <fullName evidence="5">DEAD/DEAH box helicase</fullName>
        <ecNumber evidence="5">3.6.4.-</ecNumber>
    </submittedName>
</protein>
<dbReference type="PROSITE" id="PS51192">
    <property type="entry name" value="HELICASE_ATP_BIND_1"/>
    <property type="match status" value="1"/>
</dbReference>
<gene>
    <name evidence="5" type="ORF">ACFSSA_15655</name>
</gene>
<dbReference type="GO" id="GO:0004386">
    <property type="term" value="F:helicase activity"/>
    <property type="evidence" value="ECO:0007669"/>
    <property type="project" value="UniProtKB-KW"/>
</dbReference>
<dbReference type="Proteomes" id="UP001597375">
    <property type="component" value="Unassembled WGS sequence"/>
</dbReference>